<comment type="caution">
    <text evidence="1">The sequence shown here is derived from an EMBL/GenBank/DDBJ whole genome shotgun (WGS) entry which is preliminary data.</text>
</comment>
<reference evidence="1" key="1">
    <citation type="submission" date="2021-02" db="EMBL/GenBank/DDBJ databases">
        <authorList>
            <person name="Nowell W R."/>
        </authorList>
    </citation>
    <scope>NUCLEOTIDE SEQUENCE</scope>
</reference>
<feature type="non-terminal residue" evidence="1">
    <location>
        <position position="1"/>
    </location>
</feature>
<organism evidence="1 2">
    <name type="scientific">Adineta steineri</name>
    <dbReference type="NCBI Taxonomy" id="433720"/>
    <lineage>
        <taxon>Eukaryota</taxon>
        <taxon>Metazoa</taxon>
        <taxon>Spiralia</taxon>
        <taxon>Gnathifera</taxon>
        <taxon>Rotifera</taxon>
        <taxon>Eurotatoria</taxon>
        <taxon>Bdelloidea</taxon>
        <taxon>Adinetida</taxon>
        <taxon>Adinetidae</taxon>
        <taxon>Adineta</taxon>
    </lineage>
</organism>
<dbReference type="EMBL" id="CAJOBB010023822">
    <property type="protein sequence ID" value="CAF4395927.1"/>
    <property type="molecule type" value="Genomic_DNA"/>
</dbReference>
<proteinExistence type="predicted"/>
<sequence length="46" mass="5286">MSEYTCQIEDECGIKTTGSVHVQKPQWRFETKLPATLEGDENDKIE</sequence>
<accession>A0A820NYL8</accession>
<name>A0A820NYL8_9BILA</name>
<dbReference type="AlphaFoldDB" id="A0A820NYL8"/>
<gene>
    <name evidence="1" type="ORF">KXQ929_LOCUS50739</name>
</gene>
<protein>
    <submittedName>
        <fullName evidence="1">Uncharacterized protein</fullName>
    </submittedName>
</protein>
<evidence type="ECO:0000313" key="1">
    <source>
        <dbReference type="EMBL" id="CAF4395927.1"/>
    </source>
</evidence>
<dbReference type="Proteomes" id="UP000663868">
    <property type="component" value="Unassembled WGS sequence"/>
</dbReference>
<evidence type="ECO:0000313" key="2">
    <source>
        <dbReference type="Proteomes" id="UP000663868"/>
    </source>
</evidence>